<dbReference type="Proteomes" id="UP001187192">
    <property type="component" value="Unassembled WGS sequence"/>
</dbReference>
<dbReference type="AlphaFoldDB" id="A0AA88E131"/>
<feature type="region of interest" description="Disordered" evidence="1">
    <location>
        <begin position="237"/>
        <end position="260"/>
    </location>
</feature>
<accession>A0AA88E131</accession>
<evidence type="ECO:0000256" key="1">
    <source>
        <dbReference type="SAM" id="MobiDB-lite"/>
    </source>
</evidence>
<keyword evidence="3" id="KW-1185">Reference proteome</keyword>
<evidence type="ECO:0000313" key="3">
    <source>
        <dbReference type="Proteomes" id="UP001187192"/>
    </source>
</evidence>
<sequence>MGDPKVGPLGEDGGKFQFLVTYGESDPKFLYKRIKVTKSEKSPTNGPKVEAQIEKDILEHTEEISSKLTPLNVCRTPNKMIKGESSVRERISLPPYKKEEYKKIGQKEIIIIEDNGIHKPLDQVANHYLPFHLHPNTIPKSRECFPNWFKDWFDYFRPSTVILPDEVKKAFELFSKKNSKKVPSSNDSLLLFIALYEDEEEEMSETTPSKKESVSQLISSLTQEKRKLLPEEKKKLKQLLKNSSEDEDDQEDRSPLMSEDSYKAVYGGPFAHRNLNQGFPLLLQLM</sequence>
<gene>
    <name evidence="2" type="ORF">TIFTF001_034940</name>
</gene>
<organism evidence="2 3">
    <name type="scientific">Ficus carica</name>
    <name type="common">Common fig</name>
    <dbReference type="NCBI Taxonomy" id="3494"/>
    <lineage>
        <taxon>Eukaryota</taxon>
        <taxon>Viridiplantae</taxon>
        <taxon>Streptophyta</taxon>
        <taxon>Embryophyta</taxon>
        <taxon>Tracheophyta</taxon>
        <taxon>Spermatophyta</taxon>
        <taxon>Magnoliopsida</taxon>
        <taxon>eudicotyledons</taxon>
        <taxon>Gunneridae</taxon>
        <taxon>Pentapetalae</taxon>
        <taxon>rosids</taxon>
        <taxon>fabids</taxon>
        <taxon>Rosales</taxon>
        <taxon>Moraceae</taxon>
        <taxon>Ficeae</taxon>
        <taxon>Ficus</taxon>
    </lineage>
</organism>
<name>A0AA88E131_FICCA</name>
<dbReference type="EMBL" id="BTGU01000268">
    <property type="protein sequence ID" value="GMN65874.1"/>
    <property type="molecule type" value="Genomic_DNA"/>
</dbReference>
<protein>
    <submittedName>
        <fullName evidence="2">Uncharacterized protein</fullName>
    </submittedName>
</protein>
<proteinExistence type="predicted"/>
<reference evidence="2" key="1">
    <citation type="submission" date="2023-07" db="EMBL/GenBank/DDBJ databases">
        <title>draft genome sequence of fig (Ficus carica).</title>
        <authorList>
            <person name="Takahashi T."/>
            <person name="Nishimura K."/>
        </authorList>
    </citation>
    <scope>NUCLEOTIDE SEQUENCE</scope>
</reference>
<comment type="caution">
    <text evidence="2">The sequence shown here is derived from an EMBL/GenBank/DDBJ whole genome shotgun (WGS) entry which is preliminary data.</text>
</comment>
<evidence type="ECO:0000313" key="2">
    <source>
        <dbReference type="EMBL" id="GMN65874.1"/>
    </source>
</evidence>